<dbReference type="InterPro" id="IPR036271">
    <property type="entry name" value="Tet_transcr_reg_TetR-rel_C_sf"/>
</dbReference>
<name>A0A3N6WM16_9ACTN</name>
<organism evidence="6 7">
    <name type="scientific">Aeromicrobium camelliae</name>
    <dbReference type="NCBI Taxonomy" id="1538144"/>
    <lineage>
        <taxon>Bacteria</taxon>
        <taxon>Bacillati</taxon>
        <taxon>Actinomycetota</taxon>
        <taxon>Actinomycetes</taxon>
        <taxon>Propionibacteriales</taxon>
        <taxon>Nocardioidaceae</taxon>
        <taxon>Aeromicrobium</taxon>
    </lineage>
</organism>
<dbReference type="PRINTS" id="PR00455">
    <property type="entry name" value="HTHTETR"/>
</dbReference>
<keyword evidence="2 4" id="KW-0238">DNA-binding</keyword>
<sequence length="223" mass="24818">MPAEERRARRTREIVEATRRLFDERGMRAAQIEDIAKAVGINRAIIYRHFTTKEELFAMTLVDYLGELESRIAEADARAESPIDRLDAQADAFFAYGAEYPAFVDCAQALLRFRGTDLVDEVSQERLIELGQAMFLCLNHVVRALEDGTAAGEFAVADPQLLSNILYAEGLGVLNLVNFQKSVRSLRSGLPFMDDLPFDDVVAHAKRSLIAMAVGTARPADPR</sequence>
<dbReference type="AlphaFoldDB" id="A0A3N6WM16"/>
<gene>
    <name evidence="6" type="ORF">EHW97_06215</name>
</gene>
<keyword evidence="3" id="KW-0804">Transcription</keyword>
<dbReference type="Proteomes" id="UP000275225">
    <property type="component" value="Unassembled WGS sequence"/>
</dbReference>
<dbReference type="PANTHER" id="PTHR30055:SF234">
    <property type="entry name" value="HTH-TYPE TRANSCRIPTIONAL REGULATOR BETI"/>
    <property type="match status" value="1"/>
</dbReference>
<dbReference type="EMBL" id="RQJX01000006">
    <property type="protein sequence ID" value="RQN08479.1"/>
    <property type="molecule type" value="Genomic_DNA"/>
</dbReference>
<reference evidence="6 7" key="1">
    <citation type="submission" date="2018-11" db="EMBL/GenBank/DDBJ databases">
        <authorList>
            <person name="Li F."/>
        </authorList>
    </citation>
    <scope>NUCLEOTIDE SEQUENCE [LARGE SCALE GENOMIC DNA]</scope>
    <source>
        <strain evidence="6 7">YS17T</strain>
    </source>
</reference>
<evidence type="ECO:0000259" key="5">
    <source>
        <dbReference type="PROSITE" id="PS50977"/>
    </source>
</evidence>
<accession>A0A3N6WM16</accession>
<dbReference type="Gene3D" id="1.10.10.60">
    <property type="entry name" value="Homeodomain-like"/>
    <property type="match status" value="1"/>
</dbReference>
<evidence type="ECO:0000313" key="7">
    <source>
        <dbReference type="Proteomes" id="UP000275225"/>
    </source>
</evidence>
<feature type="DNA-binding region" description="H-T-H motif" evidence="4">
    <location>
        <begin position="31"/>
        <end position="50"/>
    </location>
</feature>
<keyword evidence="7" id="KW-1185">Reference proteome</keyword>
<dbReference type="Gene3D" id="1.10.357.10">
    <property type="entry name" value="Tetracycline Repressor, domain 2"/>
    <property type="match status" value="1"/>
</dbReference>
<dbReference type="PROSITE" id="PS50977">
    <property type="entry name" value="HTH_TETR_2"/>
    <property type="match status" value="1"/>
</dbReference>
<dbReference type="OrthoDB" id="8654052at2"/>
<keyword evidence="1" id="KW-0805">Transcription regulation</keyword>
<evidence type="ECO:0000256" key="3">
    <source>
        <dbReference type="ARBA" id="ARBA00023163"/>
    </source>
</evidence>
<dbReference type="InterPro" id="IPR009057">
    <property type="entry name" value="Homeodomain-like_sf"/>
</dbReference>
<comment type="caution">
    <text evidence="6">The sequence shown here is derived from an EMBL/GenBank/DDBJ whole genome shotgun (WGS) entry which is preliminary data.</text>
</comment>
<dbReference type="SUPFAM" id="SSF48498">
    <property type="entry name" value="Tetracyclin repressor-like, C-terminal domain"/>
    <property type="match status" value="1"/>
</dbReference>
<evidence type="ECO:0000256" key="1">
    <source>
        <dbReference type="ARBA" id="ARBA00023015"/>
    </source>
</evidence>
<dbReference type="InterPro" id="IPR050109">
    <property type="entry name" value="HTH-type_TetR-like_transc_reg"/>
</dbReference>
<dbReference type="InterPro" id="IPR001647">
    <property type="entry name" value="HTH_TetR"/>
</dbReference>
<dbReference type="RefSeq" id="WP_124236302.1">
    <property type="nucleotide sequence ID" value="NZ_JBHUFI010000002.1"/>
</dbReference>
<dbReference type="SUPFAM" id="SSF46689">
    <property type="entry name" value="Homeodomain-like"/>
    <property type="match status" value="1"/>
</dbReference>
<dbReference type="PANTHER" id="PTHR30055">
    <property type="entry name" value="HTH-TYPE TRANSCRIPTIONAL REGULATOR RUTR"/>
    <property type="match status" value="1"/>
</dbReference>
<evidence type="ECO:0000256" key="4">
    <source>
        <dbReference type="PROSITE-ProRule" id="PRU00335"/>
    </source>
</evidence>
<feature type="domain" description="HTH tetR-type" evidence="5">
    <location>
        <begin position="8"/>
        <end position="68"/>
    </location>
</feature>
<evidence type="ECO:0000256" key="2">
    <source>
        <dbReference type="ARBA" id="ARBA00023125"/>
    </source>
</evidence>
<proteinExistence type="predicted"/>
<dbReference type="Pfam" id="PF00440">
    <property type="entry name" value="TetR_N"/>
    <property type="match status" value="1"/>
</dbReference>
<dbReference type="GO" id="GO:0000976">
    <property type="term" value="F:transcription cis-regulatory region binding"/>
    <property type="evidence" value="ECO:0007669"/>
    <property type="project" value="TreeGrafter"/>
</dbReference>
<protein>
    <submittedName>
        <fullName evidence="6">TetR/AcrR family transcriptional regulator</fullName>
    </submittedName>
</protein>
<evidence type="ECO:0000313" key="6">
    <source>
        <dbReference type="EMBL" id="RQN08479.1"/>
    </source>
</evidence>
<dbReference type="GO" id="GO:0003700">
    <property type="term" value="F:DNA-binding transcription factor activity"/>
    <property type="evidence" value="ECO:0007669"/>
    <property type="project" value="TreeGrafter"/>
</dbReference>